<reference evidence="3 4" key="3">
    <citation type="submission" date="2017-10" db="EMBL/GenBank/DDBJ databases">
        <title>Extensive intraspecific genome diversity in a model arbuscular mycorrhizal fungus.</title>
        <authorList>
            <person name="Chen E.C.H."/>
            <person name="Morin E."/>
            <person name="Baudet D."/>
            <person name="Noel J."/>
            <person name="Ndikumana S."/>
            <person name="Charron P."/>
            <person name="St-Onge C."/>
            <person name="Giorgi J."/>
            <person name="Grigoriev I.V."/>
            <person name="Roux C."/>
            <person name="Martin F.M."/>
            <person name="Corradi N."/>
        </authorList>
    </citation>
    <scope>NUCLEOTIDE SEQUENCE [LARGE SCALE GENOMIC DNA]</scope>
    <source>
        <strain evidence="3 4">A1</strain>
    </source>
</reference>
<dbReference type="Proteomes" id="UP000232722">
    <property type="component" value="Unassembled WGS sequence"/>
</dbReference>
<gene>
    <name evidence="3" type="ORF">RhiirA1_457287</name>
    <name evidence="2" type="ORF">RhiirA5_419347</name>
</gene>
<dbReference type="Pfam" id="PF26638">
    <property type="entry name" value="DUF8211"/>
    <property type="match status" value="1"/>
</dbReference>
<dbReference type="VEuPathDB" id="FungiDB:RhiirA1_457287"/>
<reference evidence="2 5" key="1">
    <citation type="submission" date="2016-04" db="EMBL/GenBank/DDBJ databases">
        <title>Genome analyses suggest a sexual origin of heterokaryosis in a supposedly ancient asexual fungus.</title>
        <authorList>
            <person name="Ropars J."/>
            <person name="Sedzielewska K."/>
            <person name="Noel J."/>
            <person name="Charron P."/>
            <person name="Farinelli L."/>
            <person name="Marton T."/>
            <person name="Kruger M."/>
            <person name="Pelin A."/>
            <person name="Brachmann A."/>
            <person name="Corradi N."/>
        </authorList>
    </citation>
    <scope>NUCLEOTIDE SEQUENCE [LARGE SCALE GENOMIC DNA]</scope>
    <source>
        <strain evidence="2 5">A5</strain>
    </source>
</reference>
<evidence type="ECO:0000313" key="2">
    <source>
        <dbReference type="EMBL" id="PKC06593.1"/>
    </source>
</evidence>
<evidence type="ECO:0000313" key="4">
    <source>
        <dbReference type="Proteomes" id="UP000232688"/>
    </source>
</evidence>
<dbReference type="EMBL" id="LLXJ01000738">
    <property type="protein sequence ID" value="PKC06593.1"/>
    <property type="molecule type" value="Genomic_DNA"/>
</dbReference>
<evidence type="ECO:0000259" key="1">
    <source>
        <dbReference type="Pfam" id="PF26638"/>
    </source>
</evidence>
<accession>A0A2I1F5U8</accession>
<evidence type="ECO:0000313" key="3">
    <source>
        <dbReference type="EMBL" id="PKC68375.1"/>
    </source>
</evidence>
<evidence type="ECO:0000313" key="5">
    <source>
        <dbReference type="Proteomes" id="UP000232722"/>
    </source>
</evidence>
<organism evidence="2 5">
    <name type="scientific">Rhizophagus irregularis</name>
    <dbReference type="NCBI Taxonomy" id="588596"/>
    <lineage>
        <taxon>Eukaryota</taxon>
        <taxon>Fungi</taxon>
        <taxon>Fungi incertae sedis</taxon>
        <taxon>Mucoromycota</taxon>
        <taxon>Glomeromycotina</taxon>
        <taxon>Glomeromycetes</taxon>
        <taxon>Glomerales</taxon>
        <taxon>Glomeraceae</taxon>
        <taxon>Rhizophagus</taxon>
    </lineage>
</organism>
<dbReference type="OrthoDB" id="10341480at2759"/>
<dbReference type="AlphaFoldDB" id="A0A2I1F5U8"/>
<dbReference type="EMBL" id="LLXH01000335">
    <property type="protein sequence ID" value="PKC68375.1"/>
    <property type="molecule type" value="Genomic_DNA"/>
</dbReference>
<dbReference type="Proteomes" id="UP000232688">
    <property type="component" value="Unassembled WGS sequence"/>
</dbReference>
<comment type="caution">
    <text evidence="2">The sequence shown here is derived from an EMBL/GenBank/DDBJ whole genome shotgun (WGS) entry which is preliminary data.</text>
</comment>
<dbReference type="VEuPathDB" id="FungiDB:RhiirFUN_000201"/>
<proteinExistence type="predicted"/>
<protein>
    <recommendedName>
        <fullName evidence="1">DUF8211 domain-containing protein</fullName>
    </recommendedName>
</protein>
<name>A0A2I1F5U8_9GLOM</name>
<reference evidence="3 4" key="4">
    <citation type="submission" date="2017-10" db="EMBL/GenBank/DDBJ databases">
        <title>Genome analyses suggest a sexual origin of heterokaryosis in a supposedly ancient asexual fungus.</title>
        <authorList>
            <person name="Corradi N."/>
            <person name="Sedzielewska K."/>
            <person name="Noel J."/>
            <person name="Charron P."/>
            <person name="Farinelli L."/>
            <person name="Marton T."/>
            <person name="Kruger M."/>
            <person name="Pelin A."/>
            <person name="Brachmann A."/>
            <person name="Corradi N."/>
        </authorList>
    </citation>
    <scope>NUCLEOTIDE SEQUENCE [LARGE SCALE GENOMIC DNA]</scope>
    <source>
        <strain evidence="3 4">A1</strain>
    </source>
</reference>
<sequence>MSSHRRACINHHKQLDIFHGPRDNNIPHYSKAVSFKNFHACRLYNRWTKGHVKEIYSNRLGISYNTKYYAYPINNVAKKGLKSIYNKFYFNFQDRKSKSPNDSKRQHACFEGLCKRVFKHSCIKEDRPVEDILLAAR</sequence>
<feature type="domain" description="DUF8211" evidence="1">
    <location>
        <begin position="39"/>
        <end position="136"/>
    </location>
</feature>
<dbReference type="InterPro" id="IPR058524">
    <property type="entry name" value="DUF8211"/>
</dbReference>
<reference evidence="2 5" key="2">
    <citation type="submission" date="2017-09" db="EMBL/GenBank/DDBJ databases">
        <title>Extensive intraspecific genome diversity in a model arbuscular mycorrhizal fungus.</title>
        <authorList>
            <person name="Chen E.C."/>
            <person name="Morin E."/>
            <person name="Beaudet D."/>
            <person name="Noel J."/>
            <person name="Ndikumana S."/>
            <person name="Charron P."/>
            <person name="St-Onge C."/>
            <person name="Giorgi J."/>
            <person name="Grigoriev I.V."/>
            <person name="Roux C."/>
            <person name="Martin F.M."/>
            <person name="Corradi N."/>
        </authorList>
    </citation>
    <scope>NUCLEOTIDE SEQUENCE [LARGE SCALE GENOMIC DNA]</scope>
    <source>
        <strain evidence="2 5">A5</strain>
    </source>
</reference>